<comment type="caution">
    <text evidence="1">The sequence shown here is derived from an EMBL/GenBank/DDBJ whole genome shotgun (WGS) entry which is preliminary data.</text>
</comment>
<evidence type="ECO:0000313" key="1">
    <source>
        <dbReference type="EMBL" id="MCI1189697.1"/>
    </source>
</evidence>
<reference evidence="1" key="1">
    <citation type="submission" date="2022-03" db="EMBL/GenBank/DDBJ databases">
        <title>Bacterial whole genome sequence for Hymenobacter sp. DH14.</title>
        <authorList>
            <person name="Le V."/>
        </authorList>
    </citation>
    <scope>NUCLEOTIDE SEQUENCE</scope>
    <source>
        <strain evidence="1">DH14</strain>
    </source>
</reference>
<proteinExistence type="predicted"/>
<evidence type="ECO:0008006" key="3">
    <source>
        <dbReference type="Google" id="ProtNLM"/>
    </source>
</evidence>
<dbReference type="EMBL" id="JALBGC010000006">
    <property type="protein sequence ID" value="MCI1189697.1"/>
    <property type="molecule type" value="Genomic_DNA"/>
</dbReference>
<organism evidence="1 2">
    <name type="scientific">Hymenobacter cyanobacteriorum</name>
    <dbReference type="NCBI Taxonomy" id="2926463"/>
    <lineage>
        <taxon>Bacteria</taxon>
        <taxon>Pseudomonadati</taxon>
        <taxon>Bacteroidota</taxon>
        <taxon>Cytophagia</taxon>
        <taxon>Cytophagales</taxon>
        <taxon>Hymenobacteraceae</taxon>
        <taxon>Hymenobacter</taxon>
    </lineage>
</organism>
<sequence length="345" mass="38793">MSHQSIKLDRAHTWDALCFPVAAVPLETLLLASYRIVPNDRKQAIVGELPDGTKNIFAMQSGEYSLIKNELLREAAELYLPEHTIDASFTPQGEFSINLILPDEINISSSSANTKVVDRLYKSMIINNSYSGKTPFSLQGTALKEHIETGTTSKMRVSYYRLVCTNGLMGWADDHMSFDQYLTWLLNGKPKKYKDALKVKDAELVVLTGRQVQREQEVLVEKKFHHKGLNLEVFKKRLASIFTAFQSQTNSLTPTVGVYNALAKRPTPEDLATVITESGLPKMLARNAMDRLAEEMRLLETPANLWLAYNAVNHALFNSRSSLSINDRFRLDEAAFHQLATLALT</sequence>
<accession>A0A9X2AHC2</accession>
<dbReference type="AlphaFoldDB" id="A0A9X2AHC2"/>
<dbReference type="RefSeq" id="WP_241937911.1">
    <property type="nucleotide sequence ID" value="NZ_JALBGC010000006.1"/>
</dbReference>
<evidence type="ECO:0000313" key="2">
    <source>
        <dbReference type="Proteomes" id="UP001139193"/>
    </source>
</evidence>
<gene>
    <name evidence="1" type="ORF">MON38_19925</name>
</gene>
<name>A0A9X2AHC2_9BACT</name>
<dbReference type="Proteomes" id="UP001139193">
    <property type="component" value="Unassembled WGS sequence"/>
</dbReference>
<keyword evidence="2" id="KW-1185">Reference proteome</keyword>
<protein>
    <recommendedName>
        <fullName evidence="3">DUF932 domain-containing protein</fullName>
    </recommendedName>
</protein>